<dbReference type="Pfam" id="PF24887">
    <property type="entry name" value="EGF_STAB1-2"/>
    <property type="match status" value="2"/>
</dbReference>
<keyword evidence="8" id="KW-0325">Glycoprotein</keyword>
<feature type="disulfide bond" evidence="10">
    <location>
        <begin position="158"/>
        <end position="175"/>
    </location>
</feature>
<dbReference type="InterPro" id="IPR056806">
    <property type="entry name" value="EGF_STAB1-2"/>
</dbReference>
<sequence length="2554" mass="277454">MLHLLLLLLLLGPCLQAFQQEQQVFPPGRCDVQQRLEKKTDCTSCAAGLTARCPPGFSHAGTANCSYQVHIGNAHMELQGCQHVCAKTILQPQCCPGFWGPLCLPCPSWSGKICNFNGVCMDGDLGNGTCLCNDGFSGFACQECKNPKAFGNKCDRECDCQRGVCNKGPDGDGQCMCQPPYTGRHCDEVSSKCIACSPFSYCKGGGDKAACECLPGYRRTSQNKCMAFCSQRDCDINAACSLRGSKIKCVCKPGFEGDGQICIPRNPCLQNNGGCPVNSTVCVFKGPDKSSCECMSGMAPVGGSPESGCRLLSACPPGTCGLTAVCLTELDGKPRCVCEPTQIGDGRHCYGNLMERLFELDTSGSQRGNLTGAVALFEAGCVRLLTHSGPFTVFVPVQKTPLTGLNLESVCKNHLILRQHLYSELEGRDITLYGGGKVRFKPNRRFILLDNPSKMYNVIVSDLPAANGVIHIIDQPITNMLSEWKLQDEKFIGKTVGEILRMDESYNRFLSLVDNCGAAPPLNGPGPLTVFVPTNEAVDRARDGSILYMLHHAKHKLQELLRNHVYSRAVLTVDDLTSLPWVRTMANQLISIRVSDSGEILLGKNAVHLARPNIMASNGVIHMIDGLLYPPSILPILPHRCDVIQSKITVGPCVHCGYLNNTQCPPGSTEMSSYQNDCEYVSILSGRLIKGCAKYCNTTTQSAECCPGFFGPDCQPCIGGFQHPCYDKGACFDGIHGNGSCSCHSGFKGVACHICSDQSKHGENCDEDCRCVHGVCDNRPGSGGACRRGSCLEGFSGENCDKKAVPCNSDGLLQHCHIHAFCTQAGLDTRCVCSDGYDGDGLFCSPVNLCLKSTRGGCDANADCVYAGPGNVSCVCAEGWTGDGRVCVEINNCRVDGGGCSPDAYCTHIGPGQNECVCKDGYVGNGKECELINPCTKKNGGCHELAKCEQKEGGLHTCTCPDGYAGDGNICYGSLFNELDLNSDLYSFARLIRKFRHSSDDLSQNLTVLVPSQEVLRNMSSDDSKFWTSRHHLPHFLRAHFLQGVYSVEDLDTLVGSSLPTLNPAIQWEVRKINGVLHVGNASILTHNLPAINGYIHIVNQILAPPSSDLPPEPPTLMAFLNSSSNFTLFRQYALMYNMSEDLRDSDFTVLLPTDEAIRKHLGTTNSSVLSSDVFRYHIIPKELLHMDHLHDGLLSSTLLGADYQVQFHLNDRNQTLVNGVPLDSSDFETQDGVVIVLRQVLQISRNRCSQQVALQVSGRCSDCDGPPRCLFSYTPTRPQFPANMKSNCRFRKRIGSRRKFVPGCVIKCLRFTTDHSCCPGYYGHECFKCPGDIGSACSNHGKCLDGIHGNGECQCLEGFHGTTCEDCEPGRYGLNCSSKCVCANGKCDDGLAGSGRCICHKGWKGSSCSVDRRFAFSKLWTDPDPKAGSLCSCVTGPKGKAAVCVCVAGYEGNGTHCKEMDLCSRSNGGCSEFAVCTKVSAGERTCSCKEGYTGDGVVCLEVDGCLVNNGGCHKAADCTRTGPNTTACTCQMGFQGSGTFCYPVNPCNFNNGGCSKYAFCEYRGQGRRNCTCLRGNIGDGFDCRGTIISELYRQSENAVFHQMSKMINSNSVLNKGPLTVFVPLEKTNKNITDKLKKWKYLGRINDLVYHHIVSCESLTLSDLKTTERAVAVSGHTLLFSLQEGSVWINNRSRIVKSDYTTTNGVIHHIDALLTPYSLQDNPQNRDVEMNFTTAAEFYGYTRFYKLIEGAGLLPALQTATNQPFTVFWPTDRALASLPAERQQWLSSRDHLEQLAATLKAHVVLSKLSSISQPTKSSSYRSMHGSSIKFSCDKKLVGSVLVNENSAKLVERHLTFTEGVAYGIDQLLEPPGLGAFCDMAINKTTYGRCGGCFYPPSCPLTHVYTGVNERCRRYKSPFRKSYSGWYGDLDGRYGHSGCRRVCQYNPWVPKCCKNHYGRDCQVCPGGLEAPCSDHGSCRDGHTGSGTCRCDEGFKGNACESCMAGYYGANCTACSCERQGRCDDGMEGTGTCVCSAGWEGERCQRKLGSIPKECQQCHAQADCVPASGCQCKPGFQGNGTFCVPEPSPDLCSEYNGGCHQDADCNQTGLAVNCSCRAGYQGDGFSCQPINRCAEQQNGGCSEFATCTFTGPNQRECECLQGYVGNGVQCLEKVVPPVDRCQEDNGGCAAVASCKDLHYHANTAGVFHLQSPEGKYKMNFSQADAACQAEGATLATYKQLADAQQLGMHLCVAGWIKEQKVGYVTQFPSPKCGDNHVGVVLYKDPVDVSSKYDAYCYRVQDVSCSCPDGYTGDGVFCHGVLTSVLSTYSNFSLFYKSLLDYSNSVPKGRELFEVLAHRSSEVALFVPHDAGFAYNQILSGSDLEYHISTDHSKRLFKDLRHQEVIKSRLGFNLIVTQGKNESYKMVNQRLLLQWDVPAVNGIIHVIEAPLTSPVVPESHGSSRGAAHSSKVSAILLSLLLLCVLAAFGHYVFKHKTDAFRFHYFKNEDEDATNKPALVSIPNPLYSGSSALSEPFGDPGERAEPPEREERQPGGDQ</sequence>
<feature type="transmembrane region" description="Helical" evidence="13">
    <location>
        <begin position="2469"/>
        <end position="2490"/>
    </location>
</feature>
<feature type="domain" description="EGF-like" evidence="15">
    <location>
        <begin position="1502"/>
        <end position="1543"/>
    </location>
</feature>
<dbReference type="PROSITE" id="PS00022">
    <property type="entry name" value="EGF_1"/>
    <property type="match status" value="7"/>
</dbReference>
<dbReference type="FunFam" id="2.30.180.10:FF:000005">
    <property type="entry name" value="Stabilin 2"/>
    <property type="match status" value="1"/>
</dbReference>
<evidence type="ECO:0000256" key="8">
    <source>
        <dbReference type="ARBA" id="ARBA00023180"/>
    </source>
</evidence>
<dbReference type="FunFam" id="2.10.25.10:FF:000040">
    <property type="entry name" value="Stabilin 2"/>
    <property type="match status" value="4"/>
</dbReference>
<feature type="domain" description="EGF-like" evidence="15">
    <location>
        <begin position="1959"/>
        <end position="1999"/>
    </location>
</feature>
<dbReference type="InterPro" id="IPR024731">
    <property type="entry name" value="NELL2-like_EGF"/>
</dbReference>
<dbReference type="Gene3D" id="3.10.100.10">
    <property type="entry name" value="Mannose-Binding Protein A, subunit A"/>
    <property type="match status" value="1"/>
</dbReference>
<organism evidence="18 19">
    <name type="scientific">Oryzias javanicus</name>
    <name type="common">Javanese ricefish</name>
    <name type="synonym">Aplocheilus javanicus</name>
    <dbReference type="NCBI Taxonomy" id="123683"/>
    <lineage>
        <taxon>Eukaryota</taxon>
        <taxon>Metazoa</taxon>
        <taxon>Chordata</taxon>
        <taxon>Craniata</taxon>
        <taxon>Vertebrata</taxon>
        <taxon>Euteleostomi</taxon>
        <taxon>Actinopterygii</taxon>
        <taxon>Neopterygii</taxon>
        <taxon>Teleostei</taxon>
        <taxon>Neoteleostei</taxon>
        <taxon>Acanthomorphata</taxon>
        <taxon>Ovalentaria</taxon>
        <taxon>Atherinomorphae</taxon>
        <taxon>Beloniformes</taxon>
        <taxon>Adrianichthyidae</taxon>
        <taxon>Oryziinae</taxon>
        <taxon>Oryzias</taxon>
    </lineage>
</organism>
<feature type="domain" description="EGF-like" evidence="15">
    <location>
        <begin position="1328"/>
        <end position="1366"/>
    </location>
</feature>
<dbReference type="InterPro" id="IPR000742">
    <property type="entry name" value="EGF"/>
</dbReference>
<dbReference type="InterPro" id="IPR016187">
    <property type="entry name" value="CTDL_fold"/>
</dbReference>
<dbReference type="SMART" id="SM00554">
    <property type="entry name" value="FAS1"/>
    <property type="match status" value="7"/>
</dbReference>
<dbReference type="SUPFAM" id="SSF82153">
    <property type="entry name" value="FAS1 domain"/>
    <property type="match status" value="7"/>
</dbReference>
<keyword evidence="19" id="KW-1185">Reference proteome</keyword>
<dbReference type="GO" id="GO:0005540">
    <property type="term" value="F:hyaluronic acid binding"/>
    <property type="evidence" value="ECO:0007669"/>
    <property type="project" value="InterPro"/>
</dbReference>
<feature type="disulfide bond" evidence="10">
    <location>
        <begin position="1356"/>
        <end position="1365"/>
    </location>
</feature>
<dbReference type="SMART" id="SM00445">
    <property type="entry name" value="LINK"/>
    <property type="match status" value="1"/>
</dbReference>
<dbReference type="GO" id="GO:0007155">
    <property type="term" value="P:cell adhesion"/>
    <property type="evidence" value="ECO:0007669"/>
    <property type="project" value="InterPro"/>
</dbReference>
<feature type="domain" description="EGF-like" evidence="15">
    <location>
        <begin position="2127"/>
        <end position="2169"/>
    </location>
</feature>
<feature type="disulfide bond" evidence="11">
    <location>
        <begin position="2249"/>
        <end position="2270"/>
    </location>
</feature>
<evidence type="ECO:0000259" key="15">
    <source>
        <dbReference type="PROSITE" id="PS50026"/>
    </source>
</evidence>
<feature type="chain" id="PRO_5018763644" description="Stabilin-1" evidence="14">
    <location>
        <begin position="18"/>
        <end position="2554"/>
    </location>
</feature>
<dbReference type="SUPFAM" id="SSF57196">
    <property type="entry name" value="EGF/Laminin"/>
    <property type="match status" value="2"/>
</dbReference>
<feature type="disulfide bond" evidence="10">
    <location>
        <begin position="132"/>
        <end position="141"/>
    </location>
</feature>
<dbReference type="PROSITE" id="PS01248">
    <property type="entry name" value="EGF_LAM_1"/>
    <property type="match status" value="1"/>
</dbReference>
<feature type="domain" description="EGF-like" evidence="15">
    <location>
        <begin position="889"/>
        <end position="930"/>
    </location>
</feature>
<reference evidence="18 19" key="1">
    <citation type="submission" date="2018-11" db="EMBL/GenBank/DDBJ databases">
        <authorList>
            <person name="Lopez-Roques C."/>
            <person name="Donnadieu C."/>
            <person name="Bouchez O."/>
            <person name="Klopp C."/>
            <person name="Cabau C."/>
            <person name="Zahm M."/>
        </authorList>
    </citation>
    <scope>NUCLEOTIDE SEQUENCE [LARGE SCALE GENOMIC DNA]</scope>
    <source>
        <strain evidence="18">RS831</strain>
        <tissue evidence="18">Whole body</tissue>
    </source>
</reference>
<feature type="compositionally biased region" description="Basic and acidic residues" evidence="12">
    <location>
        <begin position="2536"/>
        <end position="2554"/>
    </location>
</feature>
<feature type="domain" description="FAS1" evidence="16">
    <location>
        <begin position="972"/>
        <end position="1103"/>
    </location>
</feature>
<feature type="domain" description="EGF-like" evidence="15">
    <location>
        <begin position="1460"/>
        <end position="1501"/>
    </location>
</feature>
<feature type="disulfide bond" evidence="10">
    <location>
        <begin position="1989"/>
        <end position="1998"/>
    </location>
</feature>
<evidence type="ECO:0000256" key="1">
    <source>
        <dbReference type="ARBA" id="ARBA00004479"/>
    </source>
</evidence>
<feature type="disulfide bond" evidence="10">
    <location>
        <begin position="743"/>
        <end position="752"/>
    </location>
</feature>
<dbReference type="Proteomes" id="UP000283210">
    <property type="component" value="Chromosome 5"/>
</dbReference>
<dbReference type="PROSITE" id="PS50963">
    <property type="entry name" value="LINK_2"/>
    <property type="match status" value="1"/>
</dbReference>
<evidence type="ECO:0000259" key="16">
    <source>
        <dbReference type="PROSITE" id="PS50213"/>
    </source>
</evidence>
<dbReference type="FunFam" id="3.10.100.10:FF:000001">
    <property type="entry name" value="Hyaluronan proteoglycan link protein 1"/>
    <property type="match status" value="1"/>
</dbReference>
<dbReference type="Pfam" id="PF02469">
    <property type="entry name" value="Fasciclin"/>
    <property type="match status" value="6"/>
</dbReference>
<name>A0A3S2N431_ORYJA</name>
<dbReference type="InterPro" id="IPR016186">
    <property type="entry name" value="C-type_lectin-like/link_sf"/>
</dbReference>
<dbReference type="InterPro" id="IPR000782">
    <property type="entry name" value="FAS1_domain"/>
</dbReference>
<evidence type="ECO:0000256" key="11">
    <source>
        <dbReference type="PROSITE-ProRule" id="PRU00323"/>
    </source>
</evidence>
<feature type="domain" description="FAS1" evidence="16">
    <location>
        <begin position="354"/>
        <end position="477"/>
    </location>
</feature>
<feature type="domain" description="EGF-like" evidence="15">
    <location>
        <begin position="150"/>
        <end position="187"/>
    </location>
</feature>
<evidence type="ECO:0008006" key="20">
    <source>
        <dbReference type="Google" id="ProtNLM"/>
    </source>
</evidence>
<dbReference type="PROSITE" id="PS50026">
    <property type="entry name" value="EGF_3"/>
    <property type="match status" value="14"/>
</dbReference>
<dbReference type="Pfam" id="PF00193">
    <property type="entry name" value="Xlink"/>
    <property type="match status" value="1"/>
</dbReference>
<feature type="domain" description="FAS1" evidence="16">
    <location>
        <begin position="1585"/>
        <end position="1714"/>
    </location>
</feature>
<gene>
    <name evidence="18" type="ORF">OJAV_G00049660</name>
</gene>
<dbReference type="Gene3D" id="2.170.300.10">
    <property type="entry name" value="Tie2 ligand-binding domain superfamily"/>
    <property type="match status" value="3"/>
</dbReference>
<dbReference type="Pfam" id="PF12947">
    <property type="entry name" value="EGF_3"/>
    <property type="match status" value="6"/>
</dbReference>
<evidence type="ECO:0000256" key="6">
    <source>
        <dbReference type="ARBA" id="ARBA00023157"/>
    </source>
</evidence>
<keyword evidence="7" id="KW-0675">Receptor</keyword>
<evidence type="ECO:0000256" key="2">
    <source>
        <dbReference type="ARBA" id="ARBA00022536"/>
    </source>
</evidence>
<evidence type="ECO:0000256" key="13">
    <source>
        <dbReference type="SAM" id="Phobius"/>
    </source>
</evidence>
<feature type="domain" description="EGF-like" evidence="15">
    <location>
        <begin position="846"/>
        <end position="888"/>
    </location>
</feature>
<evidence type="ECO:0000256" key="14">
    <source>
        <dbReference type="SAM" id="SignalP"/>
    </source>
</evidence>
<feature type="disulfide bond" evidence="10">
    <location>
        <begin position="1400"/>
        <end position="1409"/>
    </location>
</feature>
<evidence type="ECO:0000256" key="7">
    <source>
        <dbReference type="ARBA" id="ARBA00023170"/>
    </source>
</evidence>
<proteinExistence type="predicted"/>
<dbReference type="PROSITE" id="PS50213">
    <property type="entry name" value="FAS1"/>
    <property type="match status" value="7"/>
</dbReference>
<evidence type="ECO:0000256" key="9">
    <source>
        <dbReference type="ARBA" id="ARBA00023292"/>
    </source>
</evidence>
<dbReference type="OrthoDB" id="286301at2759"/>
<feature type="domain" description="FAS1" evidence="16">
    <location>
        <begin position="1728"/>
        <end position="1868"/>
    </location>
</feature>
<feature type="domain" description="EGF-like" evidence="15">
    <location>
        <begin position="1373"/>
        <end position="1410"/>
    </location>
</feature>
<evidence type="ECO:0000256" key="4">
    <source>
        <dbReference type="ARBA" id="ARBA00022989"/>
    </source>
</evidence>
<feature type="signal peptide" evidence="14">
    <location>
        <begin position="1"/>
        <end position="17"/>
    </location>
</feature>
<evidence type="ECO:0000256" key="3">
    <source>
        <dbReference type="ARBA" id="ARBA00022692"/>
    </source>
</evidence>
<comment type="caution">
    <text evidence="10">Lacks conserved residue(s) required for the propagation of feature annotation.</text>
</comment>
<dbReference type="Gene3D" id="2.30.180.10">
    <property type="entry name" value="FAS1 domain"/>
    <property type="match status" value="7"/>
</dbReference>
<keyword evidence="6 10" id="KW-1015">Disulfide bond</keyword>
<evidence type="ECO:0000259" key="17">
    <source>
        <dbReference type="PROSITE" id="PS50963"/>
    </source>
</evidence>
<dbReference type="EMBL" id="CM012441">
    <property type="protein sequence ID" value="RVE73471.1"/>
    <property type="molecule type" value="Genomic_DNA"/>
</dbReference>
<evidence type="ECO:0000256" key="10">
    <source>
        <dbReference type="PROSITE-ProRule" id="PRU00076"/>
    </source>
</evidence>
<dbReference type="InterPro" id="IPR002049">
    <property type="entry name" value="LE_dom"/>
</dbReference>
<dbReference type="GO" id="GO:0016020">
    <property type="term" value="C:membrane"/>
    <property type="evidence" value="ECO:0007669"/>
    <property type="project" value="UniProtKB-SubCell"/>
</dbReference>
<feature type="domain" description="EGF-like" evidence="15">
    <location>
        <begin position="931"/>
        <end position="972"/>
    </location>
</feature>
<feature type="disulfide bond" evidence="11">
    <location>
        <begin position="2225"/>
        <end position="2294"/>
    </location>
</feature>
<feature type="domain" description="FAS1" evidence="16">
    <location>
        <begin position="1114"/>
        <end position="1242"/>
    </location>
</feature>
<dbReference type="Gene3D" id="2.10.25.10">
    <property type="entry name" value="Laminin"/>
    <property type="match status" value="8"/>
</dbReference>
<keyword evidence="5 13" id="KW-0472">Membrane</keyword>
<feature type="disulfide bond" evidence="10">
    <location>
        <begin position="177"/>
        <end position="186"/>
    </location>
</feature>
<dbReference type="SMART" id="SM00180">
    <property type="entry name" value="EGF_Lam"/>
    <property type="match status" value="3"/>
</dbReference>
<feature type="domain" description="FAS1" evidence="16">
    <location>
        <begin position="493"/>
        <end position="628"/>
    </location>
</feature>
<keyword evidence="4 13" id="KW-1133">Transmembrane helix</keyword>
<feature type="domain" description="FAS1" evidence="16">
    <location>
        <begin position="2316"/>
        <end position="2448"/>
    </location>
</feature>
<keyword evidence="2 10" id="KW-0245">EGF-like domain</keyword>
<comment type="subcellular location">
    <subcellularLocation>
        <location evidence="1">Membrane</location>
        <topology evidence="1">Single-pass type I membrane protein</topology>
    </subcellularLocation>
</comment>
<keyword evidence="9" id="KW-0424">Laminin EGF-like domain</keyword>
<evidence type="ECO:0000256" key="5">
    <source>
        <dbReference type="ARBA" id="ARBA00023136"/>
    </source>
</evidence>
<reference evidence="18 19" key="2">
    <citation type="submission" date="2019-01" db="EMBL/GenBank/DDBJ databases">
        <title>A chromosome length genome reference of the Java medaka (oryzias javanicus).</title>
        <authorList>
            <person name="Herpin A."/>
            <person name="Takehana Y."/>
            <person name="Naruse K."/>
            <person name="Ansai S."/>
            <person name="Kawaguchi M."/>
        </authorList>
    </citation>
    <scope>NUCLEOTIDE SEQUENCE [LARGE SCALE GENOMIC DNA]</scope>
    <source>
        <strain evidence="18">RS831</strain>
        <tissue evidence="18">Whole body</tissue>
    </source>
</reference>
<protein>
    <recommendedName>
        <fullName evidence="20">Stabilin-1</fullName>
    </recommendedName>
</protein>
<keyword evidence="3 13" id="KW-0812">Transmembrane</keyword>
<feature type="disulfide bond" evidence="10">
    <location>
        <begin position="1381"/>
        <end position="1398"/>
    </location>
</feature>
<evidence type="ECO:0000313" key="18">
    <source>
        <dbReference type="EMBL" id="RVE73471.1"/>
    </source>
</evidence>
<dbReference type="PANTHER" id="PTHR24038">
    <property type="entry name" value="STABILIN"/>
    <property type="match status" value="1"/>
</dbReference>
<keyword evidence="14" id="KW-0732">Signal</keyword>
<feature type="domain" description="EGF-like" evidence="15">
    <location>
        <begin position="713"/>
        <end position="753"/>
    </location>
</feature>
<evidence type="ECO:0000313" key="19">
    <source>
        <dbReference type="Proteomes" id="UP000283210"/>
    </source>
</evidence>
<evidence type="ECO:0000256" key="12">
    <source>
        <dbReference type="SAM" id="MobiDB-lite"/>
    </source>
</evidence>
<dbReference type="PANTHER" id="PTHR24038:SF8">
    <property type="entry name" value="STABILIN-1"/>
    <property type="match status" value="1"/>
</dbReference>
<dbReference type="PROSITE" id="PS01186">
    <property type="entry name" value="EGF_2"/>
    <property type="match status" value="12"/>
</dbReference>
<feature type="disulfide bond" evidence="10">
    <location>
        <begin position="2033"/>
        <end position="2042"/>
    </location>
</feature>
<dbReference type="InterPro" id="IPR000538">
    <property type="entry name" value="Link_dom"/>
</dbReference>
<dbReference type="InterPro" id="IPR036378">
    <property type="entry name" value="FAS1_dom_sf"/>
</dbReference>
<accession>A0A3S2N431</accession>
<feature type="domain" description="Link" evidence="17">
    <location>
        <begin position="2203"/>
        <end position="2296"/>
    </location>
</feature>
<dbReference type="FunFam" id="2.30.180.10:FF:000014">
    <property type="entry name" value="Stabilin 1"/>
    <property type="match status" value="1"/>
</dbReference>
<feature type="domain" description="EGF-like" evidence="15">
    <location>
        <begin position="2086"/>
        <end position="2124"/>
    </location>
</feature>
<feature type="region of interest" description="Disordered" evidence="12">
    <location>
        <begin position="2522"/>
        <end position="2554"/>
    </location>
</feature>
<dbReference type="SUPFAM" id="SSF56436">
    <property type="entry name" value="C-type lectin-like"/>
    <property type="match status" value="1"/>
</dbReference>
<feature type="domain" description="EGF-like" evidence="15">
    <location>
        <begin position="104"/>
        <end position="142"/>
    </location>
</feature>
<feature type="domain" description="EGF-like" evidence="15">
    <location>
        <begin position="2006"/>
        <end position="2043"/>
    </location>
</feature>
<dbReference type="SMART" id="SM00181">
    <property type="entry name" value="EGF"/>
    <property type="match status" value="22"/>
</dbReference>